<protein>
    <submittedName>
        <fullName evidence="2">Uncharacterized protein</fullName>
    </submittedName>
</protein>
<feature type="compositionally biased region" description="Low complexity" evidence="1">
    <location>
        <begin position="297"/>
        <end position="312"/>
    </location>
</feature>
<gene>
    <name evidence="2" type="ORF">D9Q98_004138</name>
</gene>
<evidence type="ECO:0000313" key="2">
    <source>
        <dbReference type="EMBL" id="KAI3432590.1"/>
    </source>
</evidence>
<feature type="compositionally biased region" description="Low complexity" evidence="1">
    <location>
        <begin position="721"/>
        <end position="741"/>
    </location>
</feature>
<dbReference type="AlphaFoldDB" id="A0A9D4TRB0"/>
<feature type="compositionally biased region" description="Gly residues" evidence="1">
    <location>
        <begin position="313"/>
        <end position="329"/>
    </location>
</feature>
<dbReference type="Proteomes" id="UP001055712">
    <property type="component" value="Unassembled WGS sequence"/>
</dbReference>
<feature type="region of interest" description="Disordered" evidence="1">
    <location>
        <begin position="505"/>
        <end position="533"/>
    </location>
</feature>
<dbReference type="FunFam" id="1.10.287.110:FF:000002">
    <property type="entry name" value="putative tyrosine-protein phosphatase auxilin isoform X2"/>
    <property type="match status" value="1"/>
</dbReference>
<feature type="region of interest" description="Disordered" evidence="1">
    <location>
        <begin position="1"/>
        <end position="160"/>
    </location>
</feature>
<feature type="compositionally biased region" description="Low complexity" evidence="1">
    <location>
        <begin position="237"/>
        <end position="246"/>
    </location>
</feature>
<dbReference type="InterPro" id="IPR036869">
    <property type="entry name" value="J_dom_sf"/>
</dbReference>
<reference evidence="2" key="2">
    <citation type="submission" date="2020-11" db="EMBL/GenBank/DDBJ databases">
        <authorList>
            <person name="Cecchin M."/>
            <person name="Marcolungo L."/>
            <person name="Rossato M."/>
            <person name="Girolomoni L."/>
            <person name="Cosentino E."/>
            <person name="Cuine S."/>
            <person name="Li-Beisson Y."/>
            <person name="Delledonne M."/>
            <person name="Ballottari M."/>
        </authorList>
    </citation>
    <scope>NUCLEOTIDE SEQUENCE</scope>
    <source>
        <strain evidence="2">211/11P</strain>
        <tissue evidence="2">Whole cell</tissue>
    </source>
</reference>
<feature type="compositionally biased region" description="Pro residues" evidence="1">
    <location>
        <begin position="51"/>
        <end position="60"/>
    </location>
</feature>
<evidence type="ECO:0000256" key="1">
    <source>
        <dbReference type="SAM" id="MobiDB-lite"/>
    </source>
</evidence>
<feature type="compositionally biased region" description="Low complexity" evidence="1">
    <location>
        <begin position="602"/>
        <end position="626"/>
    </location>
</feature>
<dbReference type="SUPFAM" id="SSF46565">
    <property type="entry name" value="Chaperone J-domain"/>
    <property type="match status" value="1"/>
</dbReference>
<feature type="compositionally biased region" description="Low complexity" evidence="1">
    <location>
        <begin position="648"/>
        <end position="657"/>
    </location>
</feature>
<feature type="compositionally biased region" description="Polar residues" evidence="1">
    <location>
        <begin position="459"/>
        <end position="470"/>
    </location>
</feature>
<reference evidence="2" key="1">
    <citation type="journal article" date="2019" name="Plant J.">
        <title>Chlorella vulgaris genome assembly and annotation reveals the molecular basis for metabolic acclimation to high light conditions.</title>
        <authorList>
            <person name="Cecchin M."/>
            <person name="Marcolungo L."/>
            <person name="Rossato M."/>
            <person name="Girolomoni L."/>
            <person name="Cosentino E."/>
            <person name="Cuine S."/>
            <person name="Li-Beisson Y."/>
            <person name="Delledonne M."/>
            <person name="Ballottari M."/>
        </authorList>
    </citation>
    <scope>NUCLEOTIDE SEQUENCE</scope>
    <source>
        <strain evidence="2">211/11P</strain>
    </source>
</reference>
<feature type="compositionally biased region" description="Gly residues" evidence="1">
    <location>
        <begin position="793"/>
        <end position="812"/>
    </location>
</feature>
<sequence length="999" mass="99780">MSAASSRGGGSGLDSLLAGVDPRFNRPSMQDMKAKGGTSKFAGTSQLRPNSSPPNPPATSPAPAAAVAAGGGSVFGLEHLLQPRSSPPQVQQRASQASSSSSLASLAGLSTQNPSTTGAFDDLLGGVAGPTPSGGGKAMSPAAVAAVPPPKPAASQAAAIPPLAQPTLEAASSAVVAAEEDPFALFGGPPPSASPAGSSAAAAASQPAAAAALPVADIDDGFLAAFAAPVTQPPAQKPAAQQQQQQEEVGRCVATRVLSGDFGDFYGSDDAEAPAPAPAPAPAAAPTASRVHSGLTAAVAAAAAASVSAPGPQGRGQAQGSGAAAGPGSAGATSSFGYERQPHGGATGGSTTAGQSRYRVFDFVEADGGRQGEGQKGAPAEAAAAASRPEAGHLTAANMSSTGPLEEGLRSPGTGGDVSTGGRESQQRRRQQPPPQRQQRPARPPGAGVGGGGGALHASSYQQPPSNSKEVVNELGQKAAKALQSSTNWFMKASRTLVTQVQQRLDGTVGGSGGAAAGGSAGRPSQGVGEPEPFHYDWAAQLARISPGSRSAAIEAMGEDDRLAVQRILDESTMGDSFMGSQEYDGYASSPSSSHQPEPRGQRPAQQPRAAVAAGAGAAAAAGGQPRDSRPHPTPAVAMAGTEHRRPAAAAAAAASAPLSQQPPQYDQLFGQEAAAAASAPAQPLQAEQRKRQALQVSSPPDAAEDLLGMHSTTGSRSVGAPSASSSAPPQPSQPATAAQQPEEDDLLGFSGGGAERAPSGGSHVQQPSSASSSTAHIDSLFAVPAPAVPLSSGGGRSGGRPGGASAGGGGSRPAAGSSSGRGAGLDSMIDLGGGLPAVDTAGFAALYQDDQEGGADGGDEPEMRRALRQRRVQATHERMMRQLAEKRARDDSEAAEKSGKVELRSSLQPKIDAWAAGKKDNIRALLASLHTVLWPDSGWTAPSMADMLDNNKVKRVYMKANLVVHPDKVKQKGGSLEQVTTADMVFHILNKAWIKFDA</sequence>
<feature type="compositionally biased region" description="Low complexity" evidence="1">
    <location>
        <begin position="80"/>
        <end position="110"/>
    </location>
</feature>
<dbReference type="GO" id="GO:0030276">
    <property type="term" value="F:clathrin binding"/>
    <property type="evidence" value="ECO:0007669"/>
    <property type="project" value="TreeGrafter"/>
</dbReference>
<accession>A0A9D4TRB0</accession>
<dbReference type="EMBL" id="SIDB01000005">
    <property type="protein sequence ID" value="KAI3432590.1"/>
    <property type="molecule type" value="Genomic_DNA"/>
</dbReference>
<proteinExistence type="predicted"/>
<feature type="compositionally biased region" description="Gly residues" evidence="1">
    <location>
        <begin position="508"/>
        <end position="521"/>
    </location>
</feature>
<feature type="compositionally biased region" description="Gly residues" evidence="1">
    <location>
        <begin position="126"/>
        <end position="137"/>
    </location>
</feature>
<dbReference type="PANTHER" id="PTHR23172:SF19">
    <property type="entry name" value="J DOMAIN-CONTAINING PROTEIN"/>
    <property type="match status" value="1"/>
</dbReference>
<feature type="region of interest" description="Disordered" evidence="1">
    <location>
        <begin position="232"/>
        <end position="473"/>
    </location>
</feature>
<dbReference type="OrthoDB" id="1717591at2759"/>
<feature type="compositionally biased region" description="Low complexity" evidence="1">
    <location>
        <begin position="194"/>
        <end position="210"/>
    </location>
</feature>
<dbReference type="GO" id="GO:0031982">
    <property type="term" value="C:vesicle"/>
    <property type="evidence" value="ECO:0007669"/>
    <property type="project" value="TreeGrafter"/>
</dbReference>
<dbReference type="GO" id="GO:0005737">
    <property type="term" value="C:cytoplasm"/>
    <property type="evidence" value="ECO:0007669"/>
    <property type="project" value="TreeGrafter"/>
</dbReference>
<keyword evidence="3" id="KW-1185">Reference proteome</keyword>
<evidence type="ECO:0000313" key="3">
    <source>
        <dbReference type="Proteomes" id="UP001055712"/>
    </source>
</evidence>
<feature type="compositionally biased region" description="Low complexity" evidence="1">
    <location>
        <begin position="672"/>
        <end position="687"/>
    </location>
</feature>
<feature type="region of interest" description="Disordered" evidence="1">
    <location>
        <begin position="183"/>
        <end position="210"/>
    </location>
</feature>
<comment type="caution">
    <text evidence="2">The sequence shown here is derived from an EMBL/GenBank/DDBJ whole genome shotgun (WGS) entry which is preliminary data.</text>
</comment>
<feature type="region of interest" description="Disordered" evidence="1">
    <location>
        <begin position="567"/>
        <end position="823"/>
    </location>
</feature>
<dbReference type="PANTHER" id="PTHR23172">
    <property type="entry name" value="AUXILIN/CYCLIN G-ASSOCIATED KINASE-RELATED"/>
    <property type="match status" value="1"/>
</dbReference>
<dbReference type="GO" id="GO:0072583">
    <property type="term" value="P:clathrin-dependent endocytosis"/>
    <property type="evidence" value="ECO:0007669"/>
    <property type="project" value="TreeGrafter"/>
</dbReference>
<dbReference type="Gene3D" id="1.10.287.110">
    <property type="entry name" value="DnaJ domain"/>
    <property type="match status" value="1"/>
</dbReference>
<feature type="compositionally biased region" description="Low complexity" evidence="1">
    <location>
        <begin position="378"/>
        <end position="389"/>
    </location>
</feature>
<dbReference type="GO" id="GO:0072318">
    <property type="term" value="P:clathrin coat disassembly"/>
    <property type="evidence" value="ECO:0007669"/>
    <property type="project" value="TreeGrafter"/>
</dbReference>
<organism evidence="2 3">
    <name type="scientific">Chlorella vulgaris</name>
    <name type="common">Green alga</name>
    <dbReference type="NCBI Taxonomy" id="3077"/>
    <lineage>
        <taxon>Eukaryota</taxon>
        <taxon>Viridiplantae</taxon>
        <taxon>Chlorophyta</taxon>
        <taxon>core chlorophytes</taxon>
        <taxon>Trebouxiophyceae</taxon>
        <taxon>Chlorellales</taxon>
        <taxon>Chlorellaceae</taxon>
        <taxon>Chlorella clade</taxon>
        <taxon>Chlorella</taxon>
    </lineage>
</organism>
<feature type="compositionally biased region" description="Basic and acidic residues" evidence="1">
    <location>
        <begin position="359"/>
        <end position="370"/>
    </location>
</feature>
<name>A0A9D4TRB0_CHLVU</name>